<evidence type="ECO:0000313" key="2">
    <source>
        <dbReference type="Proteomes" id="UP001139721"/>
    </source>
</evidence>
<evidence type="ECO:0000313" key="1">
    <source>
        <dbReference type="EMBL" id="MCL9683351.1"/>
    </source>
</evidence>
<dbReference type="SUPFAM" id="SSF55729">
    <property type="entry name" value="Acyl-CoA N-acyltransferases (Nat)"/>
    <property type="match status" value="1"/>
</dbReference>
<sequence>MEQTSIKHSGLFKRLAEPLLEHFGINYFGYPFVSNEGNWFTLVNNPHWLLYSAEQQFDPSLIQYRKQGIGTALYYARLNEAKKQGYETYRLTSDANGIRAGCCSRV</sequence>
<reference evidence="1" key="1">
    <citation type="submission" date="2021-11" db="EMBL/GenBank/DDBJ databases">
        <title>Legionella maioricencis sp. nov., a new species isolated from hot water samples in Mallorca.</title>
        <authorList>
            <person name="Crespi S."/>
            <person name="Drasar V."/>
            <person name="Salva-Serra F."/>
            <person name="Jaen-Luchoro D."/>
            <person name="Pineiro-Iglesias B."/>
            <person name="Aliaga F."/>
            <person name="Fernandez-Juarez V."/>
            <person name="Coll G."/>
            <person name="Moore E.R.B."/>
            <person name="Bennasar-Figueras A."/>
        </authorList>
    </citation>
    <scope>NUCLEOTIDE SEQUENCE</scope>
    <source>
        <strain evidence="1">HCPI-6</strain>
    </source>
</reference>
<comment type="caution">
    <text evidence="1">The sequence shown here is derived from an EMBL/GenBank/DDBJ whole genome shotgun (WGS) entry which is preliminary data.</text>
</comment>
<protein>
    <submittedName>
        <fullName evidence="1">GNAT family N-acetyltransferase</fullName>
    </submittedName>
</protein>
<proteinExistence type="predicted"/>
<dbReference type="EMBL" id="JAJKBJ010000003">
    <property type="protein sequence ID" value="MCL9683351.1"/>
    <property type="molecule type" value="Genomic_DNA"/>
</dbReference>
<dbReference type="InterPro" id="IPR016181">
    <property type="entry name" value="Acyl_CoA_acyltransferase"/>
</dbReference>
<keyword evidence="2" id="KW-1185">Reference proteome</keyword>
<dbReference type="AlphaFoldDB" id="A0A9X2CYY2"/>
<accession>A0A9X2CYY2</accession>
<dbReference type="CDD" id="cd04301">
    <property type="entry name" value="NAT_SF"/>
    <property type="match status" value="1"/>
</dbReference>
<dbReference type="RefSeq" id="WP_250419344.1">
    <property type="nucleotide sequence ID" value="NZ_JAJKBJ010000003.1"/>
</dbReference>
<name>A0A9X2CYY2_9GAMM</name>
<gene>
    <name evidence="1" type="ORF">LOX96_04540</name>
</gene>
<organism evidence="1 2">
    <name type="scientific">Legionella maioricensis</name>
    <dbReference type="NCBI Taxonomy" id="2896528"/>
    <lineage>
        <taxon>Bacteria</taxon>
        <taxon>Pseudomonadati</taxon>
        <taxon>Pseudomonadota</taxon>
        <taxon>Gammaproteobacteria</taxon>
        <taxon>Legionellales</taxon>
        <taxon>Legionellaceae</taxon>
        <taxon>Legionella</taxon>
    </lineage>
</organism>
<dbReference type="Proteomes" id="UP001139721">
    <property type="component" value="Unassembled WGS sequence"/>
</dbReference>